<dbReference type="InterPro" id="IPR005856">
    <property type="entry name" value="Cys_synth"/>
</dbReference>
<evidence type="ECO:0000256" key="7">
    <source>
        <dbReference type="ARBA" id="ARBA00023192"/>
    </source>
</evidence>
<dbReference type="EC" id="2.5.1.47" evidence="12"/>
<dbReference type="EMBL" id="LKST01000004">
    <property type="protein sequence ID" value="KQB83052.1"/>
    <property type="molecule type" value="Genomic_DNA"/>
</dbReference>
<dbReference type="GO" id="GO:0005737">
    <property type="term" value="C:cytoplasm"/>
    <property type="evidence" value="ECO:0007669"/>
    <property type="project" value="UniProtKB-ARBA"/>
</dbReference>
<keyword evidence="5 12" id="KW-0808">Transferase</keyword>
<dbReference type="PROSITE" id="PS00901">
    <property type="entry name" value="CYS_SYNTHASE"/>
    <property type="match status" value="1"/>
</dbReference>
<evidence type="ECO:0000256" key="8">
    <source>
        <dbReference type="ARBA" id="ARBA00047931"/>
    </source>
</evidence>
<sequence>MAQIYENITETIGRTPLVRLHSLTKDLDAEILVKVESFNPANSVKDRIGKAIIDAAEASGELKPGGTIVEATSGNTGIALALVGAAKGYNVVLTMPETMSAERRVMLRAYGAEIVLTPGSAGMQGAVDKANEIVAEREGAILARQFANPANPAIHRATTAEEIWADTEGKVDIFVAGFGTGGTVTGVGQVLKERNPEAQVYAVEPTASPLLTEGKAGPHKIQGIGANFIPEVLDRKVLDDVLTVSNEDATAWARKLGVEEGILGGISTGANIKAAVELASRPENKGKTIVTVVADFGERYVSTVLYEDIRG</sequence>
<evidence type="ECO:0000256" key="3">
    <source>
        <dbReference type="ARBA" id="ARBA00007103"/>
    </source>
</evidence>
<dbReference type="SUPFAM" id="SSF53686">
    <property type="entry name" value="Tryptophan synthase beta subunit-like PLP-dependent enzymes"/>
    <property type="match status" value="1"/>
</dbReference>
<comment type="catalytic activity">
    <reaction evidence="8 12">
        <text>O-acetyl-L-serine + hydrogen sulfide = L-cysteine + acetate</text>
        <dbReference type="Rhea" id="RHEA:14829"/>
        <dbReference type="ChEBI" id="CHEBI:29919"/>
        <dbReference type="ChEBI" id="CHEBI:30089"/>
        <dbReference type="ChEBI" id="CHEBI:35235"/>
        <dbReference type="ChEBI" id="CHEBI:58340"/>
        <dbReference type="EC" id="2.5.1.47"/>
    </reaction>
</comment>
<dbReference type="CDD" id="cd01561">
    <property type="entry name" value="CBS_like"/>
    <property type="match status" value="1"/>
</dbReference>
<dbReference type="GO" id="GO:0006535">
    <property type="term" value="P:cysteine biosynthetic process from serine"/>
    <property type="evidence" value="ECO:0007669"/>
    <property type="project" value="UniProtKB-UniRule"/>
</dbReference>
<dbReference type="InterPro" id="IPR001926">
    <property type="entry name" value="TrpB-like_PALP"/>
</dbReference>
<evidence type="ECO:0000256" key="6">
    <source>
        <dbReference type="ARBA" id="ARBA00022898"/>
    </source>
</evidence>
<dbReference type="Gene3D" id="3.40.50.1100">
    <property type="match status" value="2"/>
</dbReference>
<accession>A0A0Q0YB29</accession>
<comment type="caution">
    <text evidence="14">The sequence shown here is derived from an EMBL/GenBank/DDBJ whole genome shotgun (WGS) entry which is preliminary data.</text>
</comment>
<keyword evidence="7 12" id="KW-0198">Cysteine biosynthesis</keyword>
<comment type="function">
    <text evidence="9">Catalyzes the conversion of O-acetylserine (OAS) to cysteine through the elimination of acetate and addition of hydrogen sulfide.</text>
</comment>
<comment type="cofactor">
    <cofactor evidence="1 10 12">
        <name>pyridoxal 5'-phosphate</name>
        <dbReference type="ChEBI" id="CHEBI:597326"/>
    </cofactor>
</comment>
<evidence type="ECO:0000256" key="5">
    <source>
        <dbReference type="ARBA" id="ARBA00022679"/>
    </source>
</evidence>
<feature type="domain" description="Tryptophan synthase beta chain-like PALP" evidence="13">
    <location>
        <begin position="8"/>
        <end position="295"/>
    </location>
</feature>
<reference evidence="14 15" key="1">
    <citation type="submission" date="2015-10" db="EMBL/GenBank/DDBJ databases">
        <title>Corynebacteirum lowii and Corynebacterium oculi species nova, derived from human clinical disease and and emended description of Corynebacterium mastiditis.</title>
        <authorList>
            <person name="Bernard K."/>
            <person name="Pacheco A.L."/>
            <person name="Mcdougall C."/>
            <person name="Burtx T."/>
            <person name="Weibe D."/>
            <person name="Tyler S."/>
            <person name="Olson A.B."/>
            <person name="Cnockaert M."/>
            <person name="Eguchi H."/>
            <person name="Kuwahara T."/>
            <person name="Nakayama-Imaohji H."/>
            <person name="Boudewijins M."/>
            <person name="Van Hoecke F."/>
            <person name="Bernier A.-M."/>
            <person name="Vandamme P."/>
        </authorList>
    </citation>
    <scope>NUCLEOTIDE SEQUENCE [LARGE SCALE GENOMIC DNA]</scope>
    <source>
        <strain evidence="14 15">NML 130210</strain>
    </source>
</reference>
<dbReference type="GO" id="GO:0004124">
    <property type="term" value="F:cysteine synthase activity"/>
    <property type="evidence" value="ECO:0007669"/>
    <property type="project" value="UniProtKB-UniRule"/>
</dbReference>
<protein>
    <recommendedName>
        <fullName evidence="12">Cysteine synthase</fullName>
        <ecNumber evidence="12">2.5.1.47</ecNumber>
    </recommendedName>
</protein>
<evidence type="ECO:0000313" key="15">
    <source>
        <dbReference type="Proteomes" id="UP000050517"/>
    </source>
</evidence>
<keyword evidence="4 12" id="KW-0028">Amino-acid biosynthesis</keyword>
<dbReference type="PANTHER" id="PTHR10314">
    <property type="entry name" value="CYSTATHIONINE BETA-SYNTHASE"/>
    <property type="match status" value="1"/>
</dbReference>
<dbReference type="InterPro" id="IPR001216">
    <property type="entry name" value="P-phosphate_BS"/>
</dbReference>
<feature type="binding site" evidence="10">
    <location>
        <position position="75"/>
    </location>
    <ligand>
        <name>pyridoxal 5'-phosphate</name>
        <dbReference type="ChEBI" id="CHEBI:597326"/>
    </ligand>
</feature>
<dbReference type="NCBIfam" id="TIGR01136">
    <property type="entry name" value="cysKM"/>
    <property type="match status" value="1"/>
</dbReference>
<dbReference type="InterPro" id="IPR050214">
    <property type="entry name" value="Cys_Synth/Cystath_Beta-Synth"/>
</dbReference>
<keyword evidence="15" id="KW-1185">Reference proteome</keyword>
<dbReference type="NCBIfam" id="TIGR01139">
    <property type="entry name" value="cysK"/>
    <property type="match status" value="1"/>
</dbReference>
<proteinExistence type="inferred from homology"/>
<evidence type="ECO:0000256" key="1">
    <source>
        <dbReference type="ARBA" id="ARBA00001933"/>
    </source>
</evidence>
<dbReference type="InterPro" id="IPR005859">
    <property type="entry name" value="CysK"/>
</dbReference>
<evidence type="ECO:0000256" key="9">
    <source>
        <dbReference type="ARBA" id="ARBA00053442"/>
    </source>
</evidence>
<dbReference type="AlphaFoldDB" id="A0A0Q0YB29"/>
<dbReference type="OrthoDB" id="9805733at2"/>
<gene>
    <name evidence="14" type="primary">cysK1</name>
    <name evidence="14" type="ORF">Cocul_02019</name>
</gene>
<evidence type="ECO:0000256" key="11">
    <source>
        <dbReference type="PIRSR" id="PIRSR605856-51"/>
    </source>
</evidence>
<comment type="similarity">
    <text evidence="3 12">Belongs to the cysteine synthase/cystathionine beta-synthase family.</text>
</comment>
<dbReference type="Pfam" id="PF00291">
    <property type="entry name" value="PALP"/>
    <property type="match status" value="1"/>
</dbReference>
<evidence type="ECO:0000313" key="14">
    <source>
        <dbReference type="EMBL" id="KQB83052.1"/>
    </source>
</evidence>
<comment type="pathway">
    <text evidence="2">Amino-acid biosynthesis; L-cysteine biosynthesis; L-cysteine from L-serine: step 2/2.</text>
</comment>
<keyword evidence="6 10" id="KW-0663">Pyridoxal phosphate</keyword>
<organism evidence="14 15">
    <name type="scientific">Corynebacterium oculi</name>
    <dbReference type="NCBI Taxonomy" id="1544416"/>
    <lineage>
        <taxon>Bacteria</taxon>
        <taxon>Bacillati</taxon>
        <taxon>Actinomycetota</taxon>
        <taxon>Actinomycetes</taxon>
        <taxon>Mycobacteriales</taxon>
        <taxon>Corynebacteriaceae</taxon>
        <taxon>Corynebacterium</taxon>
    </lineage>
</organism>
<evidence type="ECO:0000256" key="10">
    <source>
        <dbReference type="PIRSR" id="PIRSR605856-50"/>
    </source>
</evidence>
<feature type="modified residue" description="N6-(pyridoxal phosphate)lysine" evidence="11">
    <location>
        <position position="45"/>
    </location>
</feature>
<evidence type="ECO:0000256" key="2">
    <source>
        <dbReference type="ARBA" id="ARBA00004962"/>
    </source>
</evidence>
<feature type="binding site" evidence="10">
    <location>
        <position position="267"/>
    </location>
    <ligand>
        <name>pyridoxal 5'-phosphate</name>
        <dbReference type="ChEBI" id="CHEBI:597326"/>
    </ligand>
</feature>
<evidence type="ECO:0000256" key="12">
    <source>
        <dbReference type="RuleBase" id="RU003985"/>
    </source>
</evidence>
<dbReference type="FunFam" id="3.40.50.1100:FF:000067">
    <property type="entry name" value="Cysteine synthase"/>
    <property type="match status" value="1"/>
</dbReference>
<dbReference type="STRING" id="1544416.Cocul_02019"/>
<feature type="binding site" evidence="10">
    <location>
        <begin position="179"/>
        <end position="183"/>
    </location>
    <ligand>
        <name>pyridoxal 5'-phosphate</name>
        <dbReference type="ChEBI" id="CHEBI:597326"/>
    </ligand>
</feature>
<evidence type="ECO:0000256" key="4">
    <source>
        <dbReference type="ARBA" id="ARBA00022605"/>
    </source>
</evidence>
<dbReference type="RefSeq" id="WP_055123106.1">
    <property type="nucleotide sequence ID" value="NZ_LKST01000004.1"/>
</dbReference>
<dbReference type="Proteomes" id="UP000050517">
    <property type="component" value="Unassembled WGS sequence"/>
</dbReference>
<dbReference type="PATRIC" id="fig|1544416.3.peg.2018"/>
<evidence type="ECO:0000259" key="13">
    <source>
        <dbReference type="Pfam" id="PF00291"/>
    </source>
</evidence>
<dbReference type="InterPro" id="IPR036052">
    <property type="entry name" value="TrpB-like_PALP_sf"/>
</dbReference>
<name>A0A0Q0YB29_9CORY</name>